<evidence type="ECO:0000256" key="1">
    <source>
        <dbReference type="ARBA" id="ARBA00023002"/>
    </source>
</evidence>
<organism evidence="4 5">
    <name type="scientific">Paracoccus yeei</name>
    <dbReference type="NCBI Taxonomy" id="147645"/>
    <lineage>
        <taxon>Bacteria</taxon>
        <taxon>Pseudomonadati</taxon>
        <taxon>Pseudomonadota</taxon>
        <taxon>Alphaproteobacteria</taxon>
        <taxon>Rhodobacterales</taxon>
        <taxon>Paracoccaceae</taxon>
        <taxon>Paracoccus</taxon>
    </lineage>
</organism>
<sequence length="260" mass="27087">MMPKAAAPAQFGAAAGYAAARRRFGRIVRGMGRAKAICRAGHLNLTPSSTDDPMSLSFDPASLTLPQGHFIGGTYVEGAPALALTRPSDGQPLAAIPVADAGVVDHAVQVAARAQRDSGWGACPPRDHTRALHAWADLIEAHAVELGKLEAVASTRPISQLPQGDVAVTAEQRPRPIRPELGPGGQVIVGDAVVQVPAIAPRYAKAHCPRHEDDDAAPRHRQPPPGAQASEARPDHRHIVTAPDRPPCPARKGGGGVVPV</sequence>
<dbReference type="PANTHER" id="PTHR11699">
    <property type="entry name" value="ALDEHYDE DEHYDROGENASE-RELATED"/>
    <property type="match status" value="1"/>
</dbReference>
<accession>A0A386UKD9</accession>
<dbReference type="AlphaFoldDB" id="A0A386UKD9"/>
<dbReference type="SUPFAM" id="SSF53720">
    <property type="entry name" value="ALDH-like"/>
    <property type="match status" value="1"/>
</dbReference>
<dbReference type="InterPro" id="IPR016161">
    <property type="entry name" value="Ald_DH/histidinol_DH"/>
</dbReference>
<dbReference type="InterPro" id="IPR015590">
    <property type="entry name" value="Aldehyde_DH_dom"/>
</dbReference>
<dbReference type="Pfam" id="PF00171">
    <property type="entry name" value="Aldedh"/>
    <property type="match status" value="1"/>
</dbReference>
<feature type="region of interest" description="Disordered" evidence="2">
    <location>
        <begin position="208"/>
        <end position="260"/>
    </location>
</feature>
<dbReference type="GO" id="GO:0004029">
    <property type="term" value="F:aldehyde dehydrogenase (NAD+) activity"/>
    <property type="evidence" value="ECO:0007669"/>
    <property type="project" value="UniProtKB-EC"/>
</dbReference>
<dbReference type="Proteomes" id="UP000272010">
    <property type="component" value="Chromosome"/>
</dbReference>
<feature type="domain" description="Aldehyde dehydrogenase" evidence="3">
    <location>
        <begin position="82"/>
        <end position="169"/>
    </location>
</feature>
<feature type="compositionally biased region" description="Basic and acidic residues" evidence="2">
    <location>
        <begin position="209"/>
        <end position="218"/>
    </location>
</feature>
<dbReference type="Gene3D" id="3.40.605.10">
    <property type="entry name" value="Aldehyde Dehydrogenase, Chain A, domain 1"/>
    <property type="match status" value="1"/>
</dbReference>
<reference evidence="5" key="1">
    <citation type="submission" date="2018-07" db="EMBL/GenBank/DDBJ databases">
        <title>Genome Structure of the Opportunistic Pathogen Paracoccus yeei (Alphaproteobacteria) and Identification of Putative Virulence Factors.</title>
        <authorList>
            <person name="Lasek R."/>
            <person name="Szuplewska M."/>
            <person name="Mitura M."/>
            <person name="Decewicz P."/>
            <person name="Chmielowska C."/>
            <person name="Pawlot A."/>
            <person name="Sentkowska D."/>
            <person name="Czarnecki J."/>
            <person name="Bartosik D."/>
        </authorList>
    </citation>
    <scope>NUCLEOTIDE SEQUENCE [LARGE SCALE GENOMIC DNA]</scope>
    <source>
        <strain evidence="5">CCUG 32053</strain>
    </source>
</reference>
<dbReference type="EC" id="1.2.1.3" evidence="4"/>
<evidence type="ECO:0000313" key="5">
    <source>
        <dbReference type="Proteomes" id="UP000272010"/>
    </source>
</evidence>
<evidence type="ECO:0000256" key="2">
    <source>
        <dbReference type="SAM" id="MobiDB-lite"/>
    </source>
</evidence>
<gene>
    <name evidence="4" type="ORF">PY32053_01130</name>
</gene>
<dbReference type="InterPro" id="IPR016162">
    <property type="entry name" value="Ald_DH_N"/>
</dbReference>
<name>A0A386UKD9_9RHOB</name>
<evidence type="ECO:0000313" key="4">
    <source>
        <dbReference type="EMBL" id="AYF00788.1"/>
    </source>
</evidence>
<protein>
    <submittedName>
        <fullName evidence="4">Aldehyde dehydrogenase</fullName>
        <ecNumber evidence="4">1.2.1.3</ecNumber>
    </submittedName>
</protein>
<keyword evidence="1 4" id="KW-0560">Oxidoreductase</keyword>
<evidence type="ECO:0000259" key="3">
    <source>
        <dbReference type="Pfam" id="PF00171"/>
    </source>
</evidence>
<dbReference type="EMBL" id="CP031078">
    <property type="protein sequence ID" value="AYF00788.1"/>
    <property type="molecule type" value="Genomic_DNA"/>
</dbReference>
<proteinExistence type="predicted"/>